<dbReference type="PIRSF" id="PIRSF036836">
    <property type="entry name" value="RNase_bind_SBP1"/>
    <property type="match status" value="1"/>
</dbReference>
<keyword evidence="4" id="KW-0175">Coiled coil</keyword>
<evidence type="ECO:0000256" key="4">
    <source>
        <dbReference type="SAM" id="Coils"/>
    </source>
</evidence>
<dbReference type="AlphaFoldDB" id="A0A2C9W0H1"/>
<dbReference type="STRING" id="3983.A0A2C9W0H1"/>
<keyword evidence="1" id="KW-0479">Metal-binding</keyword>
<accession>A0A2C9W0H1</accession>
<dbReference type="PANTHER" id="PTHR42647:SF6">
    <property type="entry name" value="RING-TYPE DOMAIN-CONTAINING PROTEIN"/>
    <property type="match status" value="1"/>
</dbReference>
<dbReference type="Pfam" id="PF13920">
    <property type="entry name" value="zf-C3HC4_3"/>
    <property type="match status" value="1"/>
</dbReference>
<dbReference type="OMA" id="CCNSQKS"/>
<protein>
    <recommendedName>
        <fullName evidence="7">RING-type domain-containing protein</fullName>
    </recommendedName>
</protein>
<keyword evidence="3" id="KW-0862">Zinc</keyword>
<dbReference type="Gramene" id="Manes.04G076100.1.v8.1">
    <property type="protein sequence ID" value="Manes.04G076100.1.v8.1.CDS"/>
    <property type="gene ID" value="Manes.04G076100.v8.1"/>
</dbReference>
<dbReference type="FunFam" id="3.30.40.10:FF:000239">
    <property type="entry name" value="probable BOI-related E3 ubiquitin-protein ligase 2"/>
    <property type="match status" value="1"/>
</dbReference>
<feature type="coiled-coil region" evidence="4">
    <location>
        <begin position="32"/>
        <end position="59"/>
    </location>
</feature>
<proteinExistence type="predicted"/>
<dbReference type="Gene3D" id="3.30.40.10">
    <property type="entry name" value="Zinc/RING finger domain, C3HC4 (zinc finger)"/>
    <property type="match status" value="1"/>
</dbReference>
<dbReference type="PANTHER" id="PTHR42647">
    <property type="entry name" value="SBP (S-RIBONUCLEASE BINDING PROTEIN) FAMILY PROTEIN"/>
    <property type="match status" value="1"/>
</dbReference>
<dbReference type="InterPro" id="IPR013083">
    <property type="entry name" value="Znf_RING/FYVE/PHD"/>
</dbReference>
<evidence type="ECO:0000313" key="6">
    <source>
        <dbReference type="Proteomes" id="UP000091857"/>
    </source>
</evidence>
<evidence type="ECO:0000313" key="5">
    <source>
        <dbReference type="EMBL" id="OAY52349.1"/>
    </source>
</evidence>
<organism evidence="5 6">
    <name type="scientific">Manihot esculenta</name>
    <name type="common">Cassava</name>
    <name type="synonym">Jatropha manihot</name>
    <dbReference type="NCBI Taxonomy" id="3983"/>
    <lineage>
        <taxon>Eukaryota</taxon>
        <taxon>Viridiplantae</taxon>
        <taxon>Streptophyta</taxon>
        <taxon>Embryophyta</taxon>
        <taxon>Tracheophyta</taxon>
        <taxon>Spermatophyta</taxon>
        <taxon>Magnoliopsida</taxon>
        <taxon>eudicotyledons</taxon>
        <taxon>Gunneridae</taxon>
        <taxon>Pentapetalae</taxon>
        <taxon>rosids</taxon>
        <taxon>fabids</taxon>
        <taxon>Malpighiales</taxon>
        <taxon>Euphorbiaceae</taxon>
        <taxon>Crotonoideae</taxon>
        <taxon>Manihoteae</taxon>
        <taxon>Manihot</taxon>
    </lineage>
</organism>
<dbReference type="GO" id="GO:0004842">
    <property type="term" value="F:ubiquitin-protein transferase activity"/>
    <property type="evidence" value="ECO:0000318"/>
    <property type="project" value="GO_Central"/>
</dbReference>
<evidence type="ECO:0000256" key="3">
    <source>
        <dbReference type="ARBA" id="ARBA00022833"/>
    </source>
</evidence>
<evidence type="ECO:0000256" key="1">
    <source>
        <dbReference type="ARBA" id="ARBA00022723"/>
    </source>
</evidence>
<name>A0A2C9W0H1_MANES</name>
<reference evidence="6" key="1">
    <citation type="journal article" date="2016" name="Nat. Biotechnol.">
        <title>Sequencing wild and cultivated cassava and related species reveals extensive interspecific hybridization and genetic diversity.</title>
        <authorList>
            <person name="Bredeson J.V."/>
            <person name="Lyons J.B."/>
            <person name="Prochnik S.E."/>
            <person name="Wu G.A."/>
            <person name="Ha C.M."/>
            <person name="Edsinger-Gonzales E."/>
            <person name="Grimwood J."/>
            <person name="Schmutz J."/>
            <person name="Rabbi I.Y."/>
            <person name="Egesi C."/>
            <person name="Nauluvula P."/>
            <person name="Lebot V."/>
            <person name="Ndunguru J."/>
            <person name="Mkamilo G."/>
            <person name="Bart R.S."/>
            <person name="Setter T.L."/>
            <person name="Gleadow R.M."/>
            <person name="Kulakow P."/>
            <person name="Ferguson M.E."/>
            <person name="Rounsley S."/>
            <person name="Rokhsar D.S."/>
        </authorList>
    </citation>
    <scope>NUCLEOTIDE SEQUENCE [LARGE SCALE GENOMIC DNA]</scope>
    <source>
        <strain evidence="6">cv. AM560-2</strain>
    </source>
</reference>
<dbReference type="EMBL" id="CM004390">
    <property type="protein sequence ID" value="OAY52349.1"/>
    <property type="molecule type" value="Genomic_DNA"/>
</dbReference>
<evidence type="ECO:0008006" key="7">
    <source>
        <dbReference type="Google" id="ProtNLM"/>
    </source>
</evidence>
<keyword evidence="6" id="KW-1185">Reference proteome</keyword>
<dbReference type="GO" id="GO:0008270">
    <property type="term" value="F:zinc ion binding"/>
    <property type="evidence" value="ECO:0007669"/>
    <property type="project" value="UniProtKB-KW"/>
</dbReference>
<evidence type="ECO:0000256" key="2">
    <source>
        <dbReference type="ARBA" id="ARBA00022771"/>
    </source>
</evidence>
<keyword evidence="2" id="KW-0863">Zinc-finger</keyword>
<dbReference type="Proteomes" id="UP000091857">
    <property type="component" value="Chromosome 4"/>
</dbReference>
<comment type="caution">
    <text evidence="5">The sequence shown here is derived from an EMBL/GenBank/DDBJ whole genome shotgun (WGS) entry which is preliminary data.</text>
</comment>
<feature type="coiled-coil region" evidence="4">
    <location>
        <begin position="142"/>
        <end position="228"/>
    </location>
</feature>
<gene>
    <name evidence="5" type="ORF">MANES_04G076100v8</name>
</gene>
<sequence length="297" mass="34112">MAVQAQFPLCGSQDWIDNGCGVGLNQFCYSYLQQEQQQLQQQQCNIQMVQNQLQKNQNLCFDNTLLGSSAMKITNLHPSMAYSQGIVAYEENQRQELDRYIRLQNERLRLLLQEQTKQQLASLIKKIESKALVLLTQKDEEIARATKRTAELEDFMKRLEMENQVWQRVAQENEAMAISLDNTIEQLREKASCCFANAAEDAESCCDVNRTEEEEEEEAEETEQKKRRIVGGNVTEEERARKKRKTMMVCKGCNSRNLCILFLPCRHLCACKACESFLDTCPVCQTPKKASIEALIS</sequence>
<dbReference type="OrthoDB" id="1711136at2759"/>